<dbReference type="Pfam" id="PF01569">
    <property type="entry name" value="PAP2"/>
    <property type="match status" value="1"/>
</dbReference>
<feature type="transmembrane region" description="Helical" evidence="6">
    <location>
        <begin position="175"/>
        <end position="197"/>
    </location>
</feature>
<feature type="transmembrane region" description="Helical" evidence="6">
    <location>
        <begin position="60"/>
        <end position="81"/>
    </location>
</feature>
<feature type="transmembrane region" description="Helical" evidence="6">
    <location>
        <begin position="420"/>
        <end position="438"/>
    </location>
</feature>
<feature type="transmembrane region" description="Helical" evidence="6">
    <location>
        <begin position="450"/>
        <end position="468"/>
    </location>
</feature>
<dbReference type="InterPro" id="IPR032816">
    <property type="entry name" value="VTT_dom"/>
</dbReference>
<dbReference type="SMART" id="SM00014">
    <property type="entry name" value="acidPPc"/>
    <property type="match status" value="1"/>
</dbReference>
<proteinExistence type="predicted"/>
<feature type="transmembrane region" description="Helical" evidence="6">
    <location>
        <begin position="245"/>
        <end position="264"/>
    </location>
</feature>
<gene>
    <name evidence="8" type="ORF">MNBD_GAMMA15-2305</name>
</gene>
<dbReference type="EMBL" id="UOFN01000098">
    <property type="protein sequence ID" value="VAW78677.1"/>
    <property type="molecule type" value="Genomic_DNA"/>
</dbReference>
<feature type="transmembrane region" description="Helical" evidence="6">
    <location>
        <begin position="292"/>
        <end position="318"/>
    </location>
</feature>
<keyword evidence="4 6" id="KW-1133">Transmembrane helix</keyword>
<dbReference type="InterPro" id="IPR000326">
    <property type="entry name" value="PAP2/HPO"/>
</dbReference>
<dbReference type="CDD" id="cd03392">
    <property type="entry name" value="PAP2_like_2"/>
    <property type="match status" value="1"/>
</dbReference>
<dbReference type="InterPro" id="IPR025902">
    <property type="entry name" value="LssY-like-C_dom"/>
</dbReference>
<reference evidence="8" key="1">
    <citation type="submission" date="2018-06" db="EMBL/GenBank/DDBJ databases">
        <authorList>
            <person name="Zhirakovskaya E."/>
        </authorList>
    </citation>
    <scope>NUCLEOTIDE SEQUENCE</scope>
</reference>
<sequence length="676" mass="75622">MESLFTQLLEWMQAHPNWAGFIVLVVSALESLLVVGLFVPGTVVMFGIGALIAAGGMPLYPTLVWAAVGAVLGDGASYLLGRHYNQQLRVMWPFRKYPLMITRGVDFFHRHGGKSVVLARFVGPVRPLLPAIAGMLNMSPTRFFAVNTLSAILWAPAYILPGMLFGASLGLAAEIAGRLALLLVILLALLWFSWWLVRRIARSFQPHAASIQMRVLNWSRKHPCMEPMAAALLDPAHPEARGMSVLTGLLLIASWALFVIPRHITGDSLLSNLDLYLFNALQSLRGPLGDRMMIMITELGDSEVLYGFTALLGLWLVWRRDWRMALHWVVTVAAVASLTWTLKLYTAVPRPPLLDTSTLSFAFPSMHASLSVAVFGFLAVAIARELRSNWHWVPYSIAVFLVVAISFSRVYLGVHWLSDILAGWSLGLIWVATMGIAYRHHPAPAIPARIFTPVTLLVLVFVASLHSARSLQQDLAFYQPSQPAAITLTRSDWLDGVWQTLPAFRDDLEGRHHHPLTLQWMGKPEQLRAALEKHGWRVPDRPGMEHLMDLFNSEVSLAEMPILPQTHRARAQQLLLTRQLPEQERILTLRLWESGYFNPQENTALWVGSASSLVLEDRFRLLRFLRTDIDFKNPLQQLAADLGELDVRLVQRTEAPLAGELWDGSVLLISPPQISE</sequence>
<dbReference type="PANTHER" id="PTHR30353">
    <property type="entry name" value="INNER MEMBRANE PROTEIN DEDA-RELATED"/>
    <property type="match status" value="1"/>
</dbReference>
<evidence type="ECO:0000256" key="1">
    <source>
        <dbReference type="ARBA" id="ARBA00004651"/>
    </source>
</evidence>
<dbReference type="AlphaFoldDB" id="A0A3B0YT97"/>
<dbReference type="InterPro" id="IPR036938">
    <property type="entry name" value="PAP2/HPO_sf"/>
</dbReference>
<dbReference type="SUPFAM" id="SSF48317">
    <property type="entry name" value="Acid phosphatase/Vanadium-dependent haloperoxidase"/>
    <property type="match status" value="1"/>
</dbReference>
<feature type="transmembrane region" description="Helical" evidence="6">
    <location>
        <begin position="395"/>
        <end position="414"/>
    </location>
</feature>
<accession>A0A3B0YT97</accession>
<evidence type="ECO:0000256" key="6">
    <source>
        <dbReference type="SAM" id="Phobius"/>
    </source>
</evidence>
<evidence type="ECO:0000256" key="2">
    <source>
        <dbReference type="ARBA" id="ARBA00022475"/>
    </source>
</evidence>
<organism evidence="8">
    <name type="scientific">hydrothermal vent metagenome</name>
    <dbReference type="NCBI Taxonomy" id="652676"/>
    <lineage>
        <taxon>unclassified sequences</taxon>
        <taxon>metagenomes</taxon>
        <taxon>ecological metagenomes</taxon>
    </lineage>
</organism>
<dbReference type="Pfam" id="PF14067">
    <property type="entry name" value="LssY_C"/>
    <property type="match status" value="1"/>
</dbReference>
<dbReference type="PANTHER" id="PTHR30353:SF15">
    <property type="entry name" value="INNER MEMBRANE PROTEIN YABI"/>
    <property type="match status" value="1"/>
</dbReference>
<name>A0A3B0YT97_9ZZZZ</name>
<dbReference type="Gene3D" id="1.20.144.10">
    <property type="entry name" value="Phosphatidic acid phosphatase type 2/haloperoxidase"/>
    <property type="match status" value="1"/>
</dbReference>
<feature type="transmembrane region" description="Helical" evidence="6">
    <location>
        <begin position="325"/>
        <end position="342"/>
    </location>
</feature>
<evidence type="ECO:0000256" key="5">
    <source>
        <dbReference type="ARBA" id="ARBA00023136"/>
    </source>
</evidence>
<evidence type="ECO:0000259" key="7">
    <source>
        <dbReference type="SMART" id="SM00014"/>
    </source>
</evidence>
<feature type="transmembrane region" description="Helical" evidence="6">
    <location>
        <begin position="362"/>
        <end position="383"/>
    </location>
</feature>
<feature type="domain" description="Phosphatidic acid phosphatase type 2/haloperoxidase" evidence="7">
    <location>
        <begin position="325"/>
        <end position="435"/>
    </location>
</feature>
<feature type="transmembrane region" description="Helical" evidence="6">
    <location>
        <begin position="144"/>
        <end position="169"/>
    </location>
</feature>
<evidence type="ECO:0000313" key="8">
    <source>
        <dbReference type="EMBL" id="VAW78677.1"/>
    </source>
</evidence>
<evidence type="ECO:0000256" key="4">
    <source>
        <dbReference type="ARBA" id="ARBA00022989"/>
    </source>
</evidence>
<dbReference type="GO" id="GO:0005886">
    <property type="term" value="C:plasma membrane"/>
    <property type="evidence" value="ECO:0007669"/>
    <property type="project" value="UniProtKB-SubCell"/>
</dbReference>
<feature type="transmembrane region" description="Helical" evidence="6">
    <location>
        <begin position="21"/>
        <end position="54"/>
    </location>
</feature>
<protein>
    <submittedName>
        <fullName evidence="8">DedA protein</fullName>
    </submittedName>
</protein>
<comment type="subcellular location">
    <subcellularLocation>
        <location evidence="1">Cell membrane</location>
        <topology evidence="1">Multi-pass membrane protein</topology>
    </subcellularLocation>
</comment>
<keyword evidence="5 6" id="KW-0472">Membrane</keyword>
<keyword evidence="3 6" id="KW-0812">Transmembrane</keyword>
<keyword evidence="2" id="KW-1003">Cell membrane</keyword>
<dbReference type="InterPro" id="IPR032818">
    <property type="entry name" value="DedA-like"/>
</dbReference>
<dbReference type="Pfam" id="PF09335">
    <property type="entry name" value="VTT_dom"/>
    <property type="match status" value="1"/>
</dbReference>
<evidence type="ECO:0000256" key="3">
    <source>
        <dbReference type="ARBA" id="ARBA00022692"/>
    </source>
</evidence>